<dbReference type="AlphaFoldDB" id="A0A239GT68"/>
<name>A0A239GT68_EKHLU</name>
<dbReference type="EMBL" id="FZPD01000002">
    <property type="protein sequence ID" value="SNS71713.1"/>
    <property type="molecule type" value="Genomic_DNA"/>
</dbReference>
<organism evidence="1 2">
    <name type="scientific">Ekhidna lutea</name>
    <dbReference type="NCBI Taxonomy" id="447679"/>
    <lineage>
        <taxon>Bacteria</taxon>
        <taxon>Pseudomonadati</taxon>
        <taxon>Bacteroidota</taxon>
        <taxon>Cytophagia</taxon>
        <taxon>Cytophagales</taxon>
        <taxon>Reichenbachiellaceae</taxon>
        <taxon>Ekhidna</taxon>
    </lineage>
</organism>
<dbReference type="OrthoDB" id="7056945at2"/>
<reference evidence="1 2" key="1">
    <citation type="submission" date="2017-06" db="EMBL/GenBank/DDBJ databases">
        <authorList>
            <person name="Kim H.J."/>
            <person name="Triplett B.A."/>
        </authorList>
    </citation>
    <scope>NUCLEOTIDE SEQUENCE [LARGE SCALE GENOMIC DNA]</scope>
    <source>
        <strain evidence="1 2">DSM 19307</strain>
    </source>
</reference>
<proteinExistence type="predicted"/>
<gene>
    <name evidence="1" type="ORF">SAMN05421640_0974</name>
</gene>
<keyword evidence="2" id="KW-1185">Reference proteome</keyword>
<sequence>MEENKPEILGYNEILGYLAQEIGNRYWFPMYKYISENPELIKTFTGFILNHETIIVYLGKHHIAIEYTGEERVEKLREKGTTHFICNDYTLGEKDFCDEIIGFKYDGTAGTFKLPLPPFSEDLILPSNKGFDKLAELKWNFEAQDGLLGFNSNGFMIPKGQFSRIINGLFFDADENGLKTRHIKWIDFIPVSYDDSLEGYDSYSIDFGFYNEKMIQHDAHYIYPLPNQEDYKYSKLPQLNRFIELTGNSETSEPEITKFLEMDENKFILTMGFLGKEIYGQVKCEWQSEDRDPIIPDFFVERPNGYSDIVEFKLPDLKRNSIVGKSNRETFSAEISSYISQTRNYRTYFEDPNNRKWVEEKYHIKVIIQKGYS</sequence>
<evidence type="ECO:0000313" key="1">
    <source>
        <dbReference type="EMBL" id="SNS71713.1"/>
    </source>
</evidence>
<accession>A0A239GT68</accession>
<dbReference type="RefSeq" id="WP_089355744.1">
    <property type="nucleotide sequence ID" value="NZ_FZPD01000002.1"/>
</dbReference>
<evidence type="ECO:0000313" key="2">
    <source>
        <dbReference type="Proteomes" id="UP000198393"/>
    </source>
</evidence>
<protein>
    <submittedName>
        <fullName evidence="1">Uncharacterized protein</fullName>
    </submittedName>
</protein>
<dbReference type="Proteomes" id="UP000198393">
    <property type="component" value="Unassembled WGS sequence"/>
</dbReference>